<evidence type="ECO:0000313" key="2">
    <source>
        <dbReference type="EMBL" id="SEB50217.1"/>
    </source>
</evidence>
<dbReference type="AlphaFoldDB" id="A0A1H4JVQ0"/>
<evidence type="ECO:0000256" key="1">
    <source>
        <dbReference type="SAM" id="MobiDB-lite"/>
    </source>
</evidence>
<feature type="region of interest" description="Disordered" evidence="1">
    <location>
        <begin position="96"/>
        <end position="121"/>
    </location>
</feature>
<protein>
    <recommendedName>
        <fullName evidence="4">Oxygen-dependent protoporphyrinogen oxidase</fullName>
    </recommendedName>
</protein>
<dbReference type="RefSeq" id="WP_091180396.1">
    <property type="nucleotide sequence ID" value="NZ_FNRY01000001.1"/>
</dbReference>
<evidence type="ECO:0000313" key="3">
    <source>
        <dbReference type="Proteomes" id="UP000199183"/>
    </source>
</evidence>
<proteinExistence type="predicted"/>
<evidence type="ECO:0008006" key="4">
    <source>
        <dbReference type="Google" id="ProtNLM"/>
    </source>
</evidence>
<accession>A0A1H4JVQ0</accession>
<keyword evidence="3" id="KW-1185">Reference proteome</keyword>
<dbReference type="EMBL" id="FNRY01000001">
    <property type="protein sequence ID" value="SEB50217.1"/>
    <property type="molecule type" value="Genomic_DNA"/>
</dbReference>
<organism evidence="2 3">
    <name type="scientific">Paramicrobacterium humi</name>
    <dbReference type="NCBI Taxonomy" id="640635"/>
    <lineage>
        <taxon>Bacteria</taxon>
        <taxon>Bacillati</taxon>
        <taxon>Actinomycetota</taxon>
        <taxon>Actinomycetes</taxon>
        <taxon>Micrococcales</taxon>
        <taxon>Microbacteriaceae</taxon>
        <taxon>Paramicrobacterium</taxon>
    </lineage>
</organism>
<reference evidence="2 3" key="1">
    <citation type="submission" date="2016-10" db="EMBL/GenBank/DDBJ databases">
        <authorList>
            <person name="de Groot N.N."/>
        </authorList>
    </citation>
    <scope>NUCLEOTIDE SEQUENCE [LARGE SCALE GENOMIC DNA]</scope>
    <source>
        <strain evidence="2 3">DSM 21799</strain>
    </source>
</reference>
<dbReference type="OrthoDB" id="5125216at2"/>
<dbReference type="STRING" id="640635.SAMN04489806_0883"/>
<gene>
    <name evidence="2" type="ORF">SAMN04489806_0883</name>
</gene>
<name>A0A1H4JVQ0_9MICO</name>
<sequence>MKGKVLFVAGLATGYVLGTRAGRKRYEQIKSGWQKIWHTAPVQKQVANLEGFAMARVSEVPKALYTGAKKLASTLSSDTTPGQKLDATIATAKDTAEDVAEVSERAQAEAGGSPSSGAPNK</sequence>
<dbReference type="Proteomes" id="UP000199183">
    <property type="component" value="Unassembled WGS sequence"/>
</dbReference>